<feature type="transmembrane region" description="Helical" evidence="14">
    <location>
        <begin position="249"/>
        <end position="268"/>
    </location>
</feature>
<dbReference type="InterPro" id="IPR000276">
    <property type="entry name" value="GPCR_Rhodpsn"/>
</dbReference>
<comment type="subcellular location">
    <subcellularLocation>
        <location evidence="1 14">Membrane</location>
        <topology evidence="1 14">Multi-pass membrane protein</topology>
    </subcellularLocation>
</comment>
<keyword evidence="3 14" id="KW-0716">Sensory transduction</keyword>
<comment type="similarity">
    <text evidence="14">Belongs to the G-protein coupled receptor 1 family. Opsin subfamily.</text>
</comment>
<evidence type="ECO:0000256" key="8">
    <source>
        <dbReference type="ARBA" id="ARBA00023040"/>
    </source>
</evidence>
<evidence type="ECO:0000313" key="16">
    <source>
        <dbReference type="EMBL" id="OWA53779.1"/>
    </source>
</evidence>
<dbReference type="PROSITE" id="PS50262">
    <property type="entry name" value="G_PROTEIN_RECEP_F1_2"/>
    <property type="match status" value="1"/>
</dbReference>
<dbReference type="GO" id="GO:0016020">
    <property type="term" value="C:membrane"/>
    <property type="evidence" value="ECO:0007669"/>
    <property type="project" value="UniProtKB-SubCell"/>
</dbReference>
<keyword evidence="11 14" id="KW-0675">Receptor</keyword>
<evidence type="ECO:0000259" key="15">
    <source>
        <dbReference type="PROSITE" id="PS50262"/>
    </source>
</evidence>
<evidence type="ECO:0000256" key="4">
    <source>
        <dbReference type="ARBA" id="ARBA00022692"/>
    </source>
</evidence>
<dbReference type="Pfam" id="PF00001">
    <property type="entry name" value="7tm_1"/>
    <property type="match status" value="1"/>
</dbReference>
<dbReference type="AlphaFoldDB" id="A0A9X6RMU8"/>
<organism evidence="16 17">
    <name type="scientific">Hypsibius exemplaris</name>
    <name type="common">Freshwater tardigrade</name>
    <dbReference type="NCBI Taxonomy" id="2072580"/>
    <lineage>
        <taxon>Eukaryota</taxon>
        <taxon>Metazoa</taxon>
        <taxon>Ecdysozoa</taxon>
        <taxon>Tardigrada</taxon>
        <taxon>Eutardigrada</taxon>
        <taxon>Parachela</taxon>
        <taxon>Hypsibioidea</taxon>
        <taxon>Hypsibiidae</taxon>
        <taxon>Hypsibius</taxon>
    </lineage>
</organism>
<feature type="domain" description="G-protein coupled receptors family 1 profile" evidence="15">
    <location>
        <begin position="58"/>
        <end position="306"/>
    </location>
</feature>
<accession>A0A9X6RMU8</accession>
<evidence type="ECO:0000256" key="9">
    <source>
        <dbReference type="ARBA" id="ARBA00023136"/>
    </source>
</evidence>
<feature type="transmembrane region" description="Helical" evidence="14">
    <location>
        <begin position="115"/>
        <end position="135"/>
    </location>
</feature>
<evidence type="ECO:0000313" key="17">
    <source>
        <dbReference type="Proteomes" id="UP000192578"/>
    </source>
</evidence>
<evidence type="ECO:0000256" key="14">
    <source>
        <dbReference type="RuleBase" id="RU004951"/>
    </source>
</evidence>
<dbReference type="PROSITE" id="PS00237">
    <property type="entry name" value="G_PROTEIN_RECEP_F1_1"/>
    <property type="match status" value="1"/>
</dbReference>
<dbReference type="OrthoDB" id="5564849at2759"/>
<name>A0A9X6RMU8_HYPEX</name>
<dbReference type="SMR" id="A0A9X6RMU8"/>
<evidence type="ECO:0000256" key="10">
    <source>
        <dbReference type="ARBA" id="ARBA00023157"/>
    </source>
</evidence>
<feature type="transmembrane region" description="Helical" evidence="14">
    <location>
        <begin position="156"/>
        <end position="176"/>
    </location>
</feature>
<dbReference type="SUPFAM" id="SSF81321">
    <property type="entry name" value="Family A G protein-coupled receptor-like"/>
    <property type="match status" value="1"/>
</dbReference>
<dbReference type="GO" id="GO:0007601">
    <property type="term" value="P:visual perception"/>
    <property type="evidence" value="ECO:0007669"/>
    <property type="project" value="UniProtKB-KW"/>
</dbReference>
<evidence type="ECO:0000256" key="6">
    <source>
        <dbReference type="ARBA" id="ARBA00022989"/>
    </source>
</evidence>
<dbReference type="InterPro" id="IPR050125">
    <property type="entry name" value="GPCR_opsins"/>
</dbReference>
<dbReference type="EMBL" id="MTYJ01000345">
    <property type="protein sequence ID" value="OWA53779.1"/>
    <property type="molecule type" value="Genomic_DNA"/>
</dbReference>
<evidence type="ECO:0000256" key="13">
    <source>
        <dbReference type="ARBA" id="ARBA00023305"/>
    </source>
</evidence>
<dbReference type="SMART" id="SM01381">
    <property type="entry name" value="7TM_GPCR_Srsx"/>
    <property type="match status" value="1"/>
</dbReference>
<keyword evidence="8 14" id="KW-0297">G-protein coupled receptor</keyword>
<dbReference type="InterPro" id="IPR017452">
    <property type="entry name" value="GPCR_Rhodpsn_7TM"/>
</dbReference>
<dbReference type="PRINTS" id="PR00238">
    <property type="entry name" value="OPSIN"/>
</dbReference>
<dbReference type="GO" id="GO:0007602">
    <property type="term" value="P:phototransduction"/>
    <property type="evidence" value="ECO:0007669"/>
    <property type="project" value="UniProtKB-KW"/>
</dbReference>
<dbReference type="GO" id="GO:0004930">
    <property type="term" value="F:G protein-coupled receptor activity"/>
    <property type="evidence" value="ECO:0007669"/>
    <property type="project" value="UniProtKB-KW"/>
</dbReference>
<dbReference type="InterPro" id="IPR001760">
    <property type="entry name" value="Opsin"/>
</dbReference>
<keyword evidence="10" id="KW-1015">Disulfide bond</keyword>
<dbReference type="Gene3D" id="1.20.1070.10">
    <property type="entry name" value="Rhodopsin 7-helix transmembrane proteins"/>
    <property type="match status" value="1"/>
</dbReference>
<keyword evidence="17" id="KW-1185">Reference proteome</keyword>
<proteinExistence type="inferred from homology"/>
<dbReference type="PANTHER" id="PTHR24240">
    <property type="entry name" value="OPSIN"/>
    <property type="match status" value="1"/>
</dbReference>
<keyword evidence="12 14" id="KW-0807">Transducer</keyword>
<dbReference type="CDD" id="cd14969">
    <property type="entry name" value="7tmA_Opsins_type2_animals"/>
    <property type="match status" value="1"/>
</dbReference>
<feature type="transmembrane region" description="Helical" evidence="14">
    <location>
        <begin position="288"/>
        <end position="309"/>
    </location>
</feature>
<feature type="transmembrane region" description="Helical" evidence="14">
    <location>
        <begin position="204"/>
        <end position="228"/>
    </location>
</feature>
<protein>
    <submittedName>
        <fullName evidence="16">Pineal opsin</fullName>
    </submittedName>
</protein>
<dbReference type="PRINTS" id="PR00237">
    <property type="entry name" value="GPCRRHODOPSN"/>
</dbReference>
<keyword evidence="2 14" id="KW-0600">Photoreceptor protein</keyword>
<feature type="transmembrane region" description="Helical" evidence="14">
    <location>
        <begin position="88"/>
        <end position="109"/>
    </location>
</feature>
<evidence type="ECO:0000256" key="11">
    <source>
        <dbReference type="ARBA" id="ARBA00023170"/>
    </source>
</evidence>
<evidence type="ECO:0000256" key="2">
    <source>
        <dbReference type="ARBA" id="ARBA00022543"/>
    </source>
</evidence>
<dbReference type="Proteomes" id="UP000192578">
    <property type="component" value="Unassembled WGS sequence"/>
</dbReference>
<evidence type="ECO:0000256" key="5">
    <source>
        <dbReference type="ARBA" id="ARBA00022925"/>
    </source>
</evidence>
<keyword evidence="5 14" id="KW-0681">Retinal protein</keyword>
<evidence type="ECO:0000256" key="12">
    <source>
        <dbReference type="ARBA" id="ARBA00023224"/>
    </source>
</evidence>
<sequence length="383" mass="40814">MTLEQHLKSSNGTFDAVINGNQSEAHEITMAQMRRLSPGGYTAAAIVLTFISVFGVFNNFWIFVVIAKHRPLRTPVNLMLMSLSFGDFVIAGFGTPLTAGAAFAGNWIYGSNLCVAYGFAMALAGIASIVTLAVISVERYMLICHPGAVVITTRKTILVILFVWVYAFAVTFPPVLGWSSIVPESPNIACAVNWESSASLDLSYQIYLLVLGLVIPLGAIVGSYGKILHFIRHQAQSGAGQGVAKSQTHLIRMVVIMIACFLIAWMPYTLVSLITMAGRKDILTATATAVPAIFAKSSIVYNPIIYALMNVQLRTAFLTMVTCGTVSPAVLHPVNRPKALPPGFSNLQSGPSSAGHKSDSAVYPGPDSTAMGEQLVALPSSAV</sequence>
<feature type="transmembrane region" description="Helical" evidence="14">
    <location>
        <begin position="43"/>
        <end position="67"/>
    </location>
</feature>
<keyword evidence="9 14" id="KW-0472">Membrane</keyword>
<dbReference type="GO" id="GO:0009881">
    <property type="term" value="F:photoreceptor activity"/>
    <property type="evidence" value="ECO:0007669"/>
    <property type="project" value="UniProtKB-KW"/>
</dbReference>
<keyword evidence="6 14" id="KW-1133">Transmembrane helix</keyword>
<keyword evidence="7 14" id="KW-0157">Chromophore</keyword>
<reference evidence="17" key="1">
    <citation type="submission" date="2017-01" db="EMBL/GenBank/DDBJ databases">
        <title>Comparative genomics of anhydrobiosis in the tardigrade Hypsibius dujardini.</title>
        <authorList>
            <person name="Yoshida Y."/>
            <person name="Koutsovoulos G."/>
            <person name="Laetsch D."/>
            <person name="Stevens L."/>
            <person name="Kumar S."/>
            <person name="Horikawa D."/>
            <person name="Ishino K."/>
            <person name="Komine S."/>
            <person name="Tomita M."/>
            <person name="Blaxter M."/>
            <person name="Arakawa K."/>
        </authorList>
    </citation>
    <scope>NUCLEOTIDE SEQUENCE [LARGE SCALE GENOMIC DNA]</scope>
    <source>
        <strain evidence="17">Z151</strain>
    </source>
</reference>
<evidence type="ECO:0000256" key="3">
    <source>
        <dbReference type="ARBA" id="ARBA00022606"/>
    </source>
</evidence>
<keyword evidence="4 14" id="KW-0812">Transmembrane</keyword>
<comment type="caution">
    <text evidence="16">The sequence shown here is derived from an EMBL/GenBank/DDBJ whole genome shotgun (WGS) entry which is preliminary data.</text>
</comment>
<evidence type="ECO:0000256" key="7">
    <source>
        <dbReference type="ARBA" id="ARBA00022991"/>
    </source>
</evidence>
<evidence type="ECO:0000256" key="1">
    <source>
        <dbReference type="ARBA" id="ARBA00004141"/>
    </source>
</evidence>
<keyword evidence="13" id="KW-0844">Vision</keyword>
<gene>
    <name evidence="16" type="ORF">BV898_18200</name>
</gene>